<dbReference type="SUPFAM" id="SSF47336">
    <property type="entry name" value="ACP-like"/>
    <property type="match status" value="1"/>
</dbReference>
<dbReference type="EMBL" id="FOWW01000003">
    <property type="protein sequence ID" value="SFP69088.1"/>
    <property type="molecule type" value="Genomic_DNA"/>
</dbReference>
<keyword evidence="3" id="KW-0472">Membrane</keyword>
<evidence type="ECO:0000256" key="3">
    <source>
        <dbReference type="SAM" id="Phobius"/>
    </source>
</evidence>
<dbReference type="InterPro" id="IPR020806">
    <property type="entry name" value="PKS_PP-bd"/>
</dbReference>
<dbReference type="Pfam" id="PF13193">
    <property type="entry name" value="AMP-binding_C"/>
    <property type="match status" value="1"/>
</dbReference>
<feature type="transmembrane region" description="Helical" evidence="3">
    <location>
        <begin position="862"/>
        <end position="884"/>
    </location>
</feature>
<dbReference type="CDD" id="cd05930">
    <property type="entry name" value="A_NRPS"/>
    <property type="match status" value="1"/>
</dbReference>
<accession>A0A1I5SED1</accession>
<feature type="transmembrane region" description="Helical" evidence="3">
    <location>
        <begin position="825"/>
        <end position="850"/>
    </location>
</feature>
<dbReference type="InterPro" id="IPR029058">
    <property type="entry name" value="AB_hydrolase_fold"/>
</dbReference>
<name>A0A1I5SED1_9PSEU</name>
<feature type="transmembrane region" description="Helical" evidence="3">
    <location>
        <begin position="1099"/>
        <end position="1128"/>
    </location>
</feature>
<dbReference type="GO" id="GO:0005737">
    <property type="term" value="C:cytoplasm"/>
    <property type="evidence" value="ECO:0007669"/>
    <property type="project" value="TreeGrafter"/>
</dbReference>
<dbReference type="SUPFAM" id="SSF51161">
    <property type="entry name" value="Trimeric LpxA-like enzymes"/>
    <property type="match status" value="3"/>
</dbReference>
<keyword evidence="1" id="KW-0596">Phosphopantetheine</keyword>
<dbReference type="PANTHER" id="PTHR45527:SF1">
    <property type="entry name" value="FATTY ACID SYNTHASE"/>
    <property type="match status" value="1"/>
</dbReference>
<keyword evidence="6" id="KW-1185">Reference proteome</keyword>
<protein>
    <recommendedName>
        <fullName evidence="4">Carrier domain-containing protein</fullName>
    </recommendedName>
</protein>
<dbReference type="GO" id="GO:0043041">
    <property type="term" value="P:amino acid activation for nonribosomal peptide biosynthetic process"/>
    <property type="evidence" value="ECO:0007669"/>
    <property type="project" value="TreeGrafter"/>
</dbReference>
<evidence type="ECO:0000313" key="5">
    <source>
        <dbReference type="EMBL" id="SFP69088.1"/>
    </source>
</evidence>
<dbReference type="NCBIfam" id="TIGR02353">
    <property type="entry name" value="NRPS_term_dom"/>
    <property type="match status" value="1"/>
</dbReference>
<dbReference type="Pfam" id="PF00501">
    <property type="entry name" value="AMP-binding"/>
    <property type="match status" value="1"/>
</dbReference>
<dbReference type="NCBIfam" id="TIGR01733">
    <property type="entry name" value="AA-adenyl-dom"/>
    <property type="match status" value="1"/>
</dbReference>
<dbReference type="Gene3D" id="3.30.300.30">
    <property type="match status" value="1"/>
</dbReference>
<dbReference type="Proteomes" id="UP000198727">
    <property type="component" value="Unassembled WGS sequence"/>
</dbReference>
<dbReference type="InterPro" id="IPR036736">
    <property type="entry name" value="ACP-like_sf"/>
</dbReference>
<proteinExistence type="predicted"/>
<dbReference type="PANTHER" id="PTHR45527">
    <property type="entry name" value="NONRIBOSOMAL PEPTIDE SYNTHETASE"/>
    <property type="match status" value="1"/>
</dbReference>
<dbReference type="Gene3D" id="3.40.50.1820">
    <property type="entry name" value="alpha/beta hydrolase"/>
    <property type="match status" value="1"/>
</dbReference>
<dbReference type="Gene3D" id="3.40.50.12780">
    <property type="entry name" value="N-terminal domain of ligase-like"/>
    <property type="match status" value="1"/>
</dbReference>
<reference evidence="6" key="1">
    <citation type="submission" date="2016-10" db="EMBL/GenBank/DDBJ databases">
        <authorList>
            <person name="Varghese N."/>
            <person name="Submissions S."/>
        </authorList>
    </citation>
    <scope>NUCLEOTIDE SEQUENCE [LARGE SCALE GENOMIC DNA]</scope>
    <source>
        <strain evidence="6">CGMCC 4.5579</strain>
    </source>
</reference>
<dbReference type="InterPro" id="IPR012728">
    <property type="entry name" value="Pls/PosA_C"/>
</dbReference>
<dbReference type="InterPro" id="IPR011004">
    <property type="entry name" value="Trimer_LpxA-like_sf"/>
</dbReference>
<dbReference type="InterPro" id="IPR025110">
    <property type="entry name" value="AMP-bd_C"/>
</dbReference>
<evidence type="ECO:0000259" key="4">
    <source>
        <dbReference type="PROSITE" id="PS50075"/>
    </source>
</evidence>
<dbReference type="SMART" id="SM00823">
    <property type="entry name" value="PKS_PP"/>
    <property type="match status" value="1"/>
</dbReference>
<evidence type="ECO:0000313" key="6">
    <source>
        <dbReference type="Proteomes" id="UP000198727"/>
    </source>
</evidence>
<feature type="transmembrane region" description="Helical" evidence="3">
    <location>
        <begin position="1069"/>
        <end position="1093"/>
    </location>
</feature>
<dbReference type="FunFam" id="3.40.50.12780:FF:000012">
    <property type="entry name" value="Non-ribosomal peptide synthetase"/>
    <property type="match status" value="1"/>
</dbReference>
<dbReference type="OrthoDB" id="2472181at2"/>
<feature type="domain" description="Carrier" evidence="4">
    <location>
        <begin position="506"/>
        <end position="581"/>
    </location>
</feature>
<organism evidence="5 6">
    <name type="scientific">Amycolatopsis arida</name>
    <dbReference type="NCBI Taxonomy" id="587909"/>
    <lineage>
        <taxon>Bacteria</taxon>
        <taxon>Bacillati</taxon>
        <taxon>Actinomycetota</taxon>
        <taxon>Actinomycetes</taxon>
        <taxon>Pseudonocardiales</taxon>
        <taxon>Pseudonocardiaceae</taxon>
        <taxon>Amycolatopsis</taxon>
    </lineage>
</organism>
<dbReference type="Pfam" id="PF00550">
    <property type="entry name" value="PP-binding"/>
    <property type="match status" value="1"/>
</dbReference>
<dbReference type="PROSITE" id="PS00012">
    <property type="entry name" value="PHOSPHOPANTETHEINE"/>
    <property type="match status" value="1"/>
</dbReference>
<sequence>MTAVQPARSAPATAGLAAVFDRGLAARPDAVALDCAGTRLTYTELDARANRLAHHLRARGVRPGDRVGLRLPRSVGGYVALLAVVRAGAAFVPIDPAAPADRVAFVVEDAGIRLLLTGGPAGGIPGPVLPVAEAEAAAAGLPATPPDLPPDPDELAYVIYTSGSTGRPKGVEVTRAAIGHFLDVVPRIYRIRPDDRVYQGMTWAFDFSLEEIWPTWAVGATLVAGADDDRRIGAGLTGFLAEQRITVLYCVPTVLATIEHDLPELRTLVVGGEACSAELVRRWSRPGRRMLNTYGPTEATVTATWSELRPDRPVTIGVPLPGYLVDVRDDALAPVPPGAVGEICVAGRGVARGYRNLPERTAERFVERAGTRIYRTGDLGRLLPNGEIAYLGRVDSEVKVRGHRVDLQEIESVLLADPAVTGAAVRLLPAGELAGYVTVAGPVDRARLRDQLHGELRRRLPPYMVPAYLEVVADLPMLPSGKVDRAALPAPRAGRLVGGARGDGAPPATARERAVAAVWARVLDVPEVSATADFFTDLGGHSLLATRVVSRLRDVAPGLSVAALYRHRTVRELARQIGEASAGDTGPPPLRHRARGVVAAGGAQATAYAAVLLALSAPLAALVAGAGAVPPADLLWRGELVALGGLLVGRLVLPVAGVRLLTARLRPGRYPLWGPAYLRIWLARQLVALAPLATLSGSPLLPPYLRALGARVGQGGHVATAGVPLPPFTTLGAGASVGYGARLEPLHVERGWAVLRPVTVGAGSVVGTNAVVAGGEVGDGAELADHSLVAPGQRLPAGRRWAGTPAADRGRAEGPAGPAGRWSGWLLAGFALGWLAVELVPVAATVPALVLLCRALRAGAVAVLWATLAAGPLFVLATCLLVALGRRAVLRRTPTGTFPLRSALGLRKYVSDKLLETSLRTTGTLYATLYTVPWLRLLGARIGPRSEVSTVAHLDPDLLRAGPECFLADQAAVGPAAFRHGRMTLGRTELARRSFVGNAALVPAGTRLGAETLVGAHSLAPHGAVAEGTSWLGSPPIRLPRRQESPRFGAELTFRPSRARVAGRLAIELFRVVLPATVLAAAALGAFLALVGLARHAGVAVTVLATPLVLAAAGLAVVLVVVLLKWLLVGRYAPRAEPLWSTFVRRSELVTGLYEDAAVPALLGALAGTPMLPALLRLFGARMGRRVWLASTYLTEFDLVRVGDDAAVGPATSLQTHLFEDRVMKMSTVRVEPGASVGCRGVVLYDAVVGAGARVDPLSLVLKGERLGGGTHWRGVPVESVGS</sequence>
<dbReference type="GO" id="GO:0031177">
    <property type="term" value="F:phosphopantetheine binding"/>
    <property type="evidence" value="ECO:0007669"/>
    <property type="project" value="InterPro"/>
</dbReference>
<dbReference type="FunFam" id="3.40.50.980:FF:000001">
    <property type="entry name" value="Non-ribosomal peptide synthetase"/>
    <property type="match status" value="1"/>
</dbReference>
<dbReference type="InterPro" id="IPR006162">
    <property type="entry name" value="Ppantetheine_attach_site"/>
</dbReference>
<keyword evidence="3" id="KW-0812">Transmembrane</keyword>
<dbReference type="SUPFAM" id="SSF56801">
    <property type="entry name" value="Acetyl-CoA synthetase-like"/>
    <property type="match status" value="1"/>
</dbReference>
<dbReference type="PROSITE" id="PS50075">
    <property type="entry name" value="CARRIER"/>
    <property type="match status" value="1"/>
</dbReference>
<dbReference type="InterPro" id="IPR020845">
    <property type="entry name" value="AMP-binding_CS"/>
</dbReference>
<dbReference type="InterPro" id="IPR010071">
    <property type="entry name" value="AA_adenyl_dom"/>
</dbReference>
<dbReference type="InterPro" id="IPR000873">
    <property type="entry name" value="AMP-dep_synth/lig_dom"/>
</dbReference>
<evidence type="ECO:0000256" key="2">
    <source>
        <dbReference type="ARBA" id="ARBA00022553"/>
    </source>
</evidence>
<dbReference type="GO" id="GO:0044550">
    <property type="term" value="P:secondary metabolite biosynthetic process"/>
    <property type="evidence" value="ECO:0007669"/>
    <property type="project" value="TreeGrafter"/>
</dbReference>
<dbReference type="STRING" id="587909.SAMN05421810_103113"/>
<dbReference type="InterPro" id="IPR045851">
    <property type="entry name" value="AMP-bd_C_sf"/>
</dbReference>
<dbReference type="PROSITE" id="PS00455">
    <property type="entry name" value="AMP_BINDING"/>
    <property type="match status" value="1"/>
</dbReference>
<keyword evidence="2" id="KW-0597">Phosphoprotein</keyword>
<dbReference type="InterPro" id="IPR009081">
    <property type="entry name" value="PP-bd_ACP"/>
</dbReference>
<evidence type="ECO:0000256" key="1">
    <source>
        <dbReference type="ARBA" id="ARBA00022450"/>
    </source>
</evidence>
<gene>
    <name evidence="5" type="ORF">SAMN05421810_103113</name>
</gene>
<dbReference type="InterPro" id="IPR042099">
    <property type="entry name" value="ANL_N_sf"/>
</dbReference>
<dbReference type="Gene3D" id="2.160.10.10">
    <property type="entry name" value="Hexapeptide repeat proteins"/>
    <property type="match status" value="2"/>
</dbReference>
<keyword evidence="3" id="KW-1133">Transmembrane helix</keyword>